<sequence>MVLKSNADKRIYKWIVIIVLAMVLPICVTVNEIPVFVINVLVSICIVSFFTNDRKRKILERAYGYKSEWFEAADMKVIETGKVSRKVAFAIGKEENKELGTQSKYSIIFSKGRKKLTEYNRTFEGSSFSEVSDYLDYVAEQIK</sequence>
<feature type="transmembrane region" description="Helical" evidence="1">
    <location>
        <begin position="34"/>
        <end position="51"/>
    </location>
</feature>
<keyword evidence="1" id="KW-0472">Membrane</keyword>
<dbReference type="RefSeq" id="WP_073272513.1">
    <property type="nucleotide sequence ID" value="NZ_FRAC01000006.1"/>
</dbReference>
<proteinExistence type="predicted"/>
<keyword evidence="1" id="KW-1133">Transmembrane helix</keyword>
<gene>
    <name evidence="2" type="ORF">SAMN02745136_00464</name>
</gene>
<name>A0A1M6KID8_9FIRM</name>
<evidence type="ECO:0000256" key="1">
    <source>
        <dbReference type="SAM" id="Phobius"/>
    </source>
</evidence>
<evidence type="ECO:0000313" key="3">
    <source>
        <dbReference type="Proteomes" id="UP000184386"/>
    </source>
</evidence>
<protein>
    <submittedName>
        <fullName evidence="2">Uncharacterized protein</fullName>
    </submittedName>
</protein>
<dbReference type="Proteomes" id="UP000184386">
    <property type="component" value="Unassembled WGS sequence"/>
</dbReference>
<feature type="transmembrane region" description="Helical" evidence="1">
    <location>
        <begin position="12"/>
        <end position="28"/>
    </location>
</feature>
<dbReference type="STRING" id="1121322.SAMN02745136_00464"/>
<reference evidence="2 3" key="1">
    <citation type="submission" date="2016-11" db="EMBL/GenBank/DDBJ databases">
        <authorList>
            <person name="Jaros S."/>
            <person name="Januszkiewicz K."/>
            <person name="Wedrychowicz H."/>
        </authorList>
    </citation>
    <scope>NUCLEOTIDE SEQUENCE [LARGE SCALE GENOMIC DNA]</scope>
    <source>
        <strain evidence="2 3">DSM 15929</strain>
    </source>
</reference>
<dbReference type="AlphaFoldDB" id="A0A1M6KID8"/>
<accession>A0A1M6KID8</accession>
<evidence type="ECO:0000313" key="2">
    <source>
        <dbReference type="EMBL" id="SHJ58694.1"/>
    </source>
</evidence>
<organism evidence="2 3">
    <name type="scientific">Anaerocolumna jejuensis DSM 15929</name>
    <dbReference type="NCBI Taxonomy" id="1121322"/>
    <lineage>
        <taxon>Bacteria</taxon>
        <taxon>Bacillati</taxon>
        <taxon>Bacillota</taxon>
        <taxon>Clostridia</taxon>
        <taxon>Lachnospirales</taxon>
        <taxon>Lachnospiraceae</taxon>
        <taxon>Anaerocolumna</taxon>
    </lineage>
</organism>
<keyword evidence="3" id="KW-1185">Reference proteome</keyword>
<keyword evidence="1" id="KW-0812">Transmembrane</keyword>
<dbReference type="EMBL" id="FRAC01000006">
    <property type="protein sequence ID" value="SHJ58694.1"/>
    <property type="molecule type" value="Genomic_DNA"/>
</dbReference>